<dbReference type="GO" id="GO:0016857">
    <property type="term" value="F:racemase and epimerase activity, acting on carbohydrates and derivatives"/>
    <property type="evidence" value="ECO:0007669"/>
    <property type="project" value="InterPro"/>
</dbReference>
<evidence type="ECO:0000313" key="2">
    <source>
        <dbReference type="Proteomes" id="UP000612362"/>
    </source>
</evidence>
<proteinExistence type="predicted"/>
<protein>
    <submittedName>
        <fullName evidence="1">L-rhamnose mutarotase</fullName>
    </submittedName>
</protein>
<dbReference type="EMBL" id="BNJF01000003">
    <property type="protein sequence ID" value="GHO48229.1"/>
    <property type="molecule type" value="Genomic_DNA"/>
</dbReference>
<dbReference type="PANTHER" id="PTHR34389">
    <property type="entry name" value="L-RHAMNOSE MUTAROTASE"/>
    <property type="match status" value="1"/>
</dbReference>
<dbReference type="RefSeq" id="WP_220197429.1">
    <property type="nucleotide sequence ID" value="NZ_BNJF01000003.1"/>
</dbReference>
<comment type="caution">
    <text evidence="1">The sequence shown here is derived from an EMBL/GenBank/DDBJ whole genome shotgun (WGS) entry which is preliminary data.</text>
</comment>
<dbReference type="Gene3D" id="3.30.70.100">
    <property type="match status" value="1"/>
</dbReference>
<name>A0A8J3IA04_9CHLR</name>
<keyword evidence="2" id="KW-1185">Reference proteome</keyword>
<sequence>MERVTFLMKIKPGTEAEYRARHQRVWPELLADLKRAGCHNYSIYLRGEDLFAYMEIEDSQRFQAEMARSEADKRWQAYMSDILIREVQGETGLPEPLEEVFHLD</sequence>
<dbReference type="Proteomes" id="UP000612362">
    <property type="component" value="Unassembled WGS sequence"/>
</dbReference>
<dbReference type="PANTHER" id="PTHR34389:SF2">
    <property type="entry name" value="L-RHAMNOSE MUTAROTASE"/>
    <property type="match status" value="1"/>
</dbReference>
<accession>A0A8J3IA04</accession>
<dbReference type="InterPro" id="IPR011008">
    <property type="entry name" value="Dimeric_a/b-barrel"/>
</dbReference>
<dbReference type="AlphaFoldDB" id="A0A8J3IA04"/>
<organism evidence="1 2">
    <name type="scientific">Ktedonospora formicarum</name>
    <dbReference type="NCBI Taxonomy" id="2778364"/>
    <lineage>
        <taxon>Bacteria</taxon>
        <taxon>Bacillati</taxon>
        <taxon>Chloroflexota</taxon>
        <taxon>Ktedonobacteria</taxon>
        <taxon>Ktedonobacterales</taxon>
        <taxon>Ktedonobacteraceae</taxon>
        <taxon>Ktedonospora</taxon>
    </lineage>
</organism>
<evidence type="ECO:0000313" key="1">
    <source>
        <dbReference type="EMBL" id="GHO48229.1"/>
    </source>
</evidence>
<gene>
    <name evidence="1" type="primary">rhaU</name>
    <name evidence="1" type="ORF">KSX_63920</name>
</gene>
<reference evidence="1" key="1">
    <citation type="submission" date="2020-10" db="EMBL/GenBank/DDBJ databases">
        <title>Taxonomic study of unclassified bacteria belonging to the class Ktedonobacteria.</title>
        <authorList>
            <person name="Yabe S."/>
            <person name="Wang C.M."/>
            <person name="Zheng Y."/>
            <person name="Sakai Y."/>
            <person name="Cavaletti L."/>
            <person name="Monciardini P."/>
            <person name="Donadio S."/>
        </authorList>
    </citation>
    <scope>NUCLEOTIDE SEQUENCE</scope>
    <source>
        <strain evidence="1">SOSP1-1</strain>
    </source>
</reference>
<dbReference type="GO" id="GO:0019301">
    <property type="term" value="P:rhamnose catabolic process"/>
    <property type="evidence" value="ECO:0007669"/>
    <property type="project" value="TreeGrafter"/>
</dbReference>
<dbReference type="InterPro" id="IPR008000">
    <property type="entry name" value="Rham/fucose_mutarotase"/>
</dbReference>
<dbReference type="SUPFAM" id="SSF54909">
    <property type="entry name" value="Dimeric alpha+beta barrel"/>
    <property type="match status" value="1"/>
</dbReference>
<dbReference type="Pfam" id="PF05336">
    <property type="entry name" value="rhaM"/>
    <property type="match status" value="1"/>
</dbReference>